<organism evidence="1 2">
    <name type="scientific">Avena sativa</name>
    <name type="common">Oat</name>
    <dbReference type="NCBI Taxonomy" id="4498"/>
    <lineage>
        <taxon>Eukaryota</taxon>
        <taxon>Viridiplantae</taxon>
        <taxon>Streptophyta</taxon>
        <taxon>Embryophyta</taxon>
        <taxon>Tracheophyta</taxon>
        <taxon>Spermatophyta</taxon>
        <taxon>Magnoliopsida</taxon>
        <taxon>Liliopsida</taxon>
        <taxon>Poales</taxon>
        <taxon>Poaceae</taxon>
        <taxon>BOP clade</taxon>
        <taxon>Pooideae</taxon>
        <taxon>Poodae</taxon>
        <taxon>Poeae</taxon>
        <taxon>Poeae Chloroplast Group 1 (Aveneae type)</taxon>
        <taxon>Aveninae</taxon>
        <taxon>Avena</taxon>
    </lineage>
</organism>
<protein>
    <submittedName>
        <fullName evidence="1">Uncharacterized protein</fullName>
    </submittedName>
</protein>
<dbReference type="EnsemblPlants" id="AVESA.00010b.r2.5CG0933220.1">
    <property type="protein sequence ID" value="AVESA.00010b.r2.5CG0933220.1.CDS.1"/>
    <property type="gene ID" value="AVESA.00010b.r2.5CG0933220"/>
</dbReference>
<proteinExistence type="predicted"/>
<dbReference type="Proteomes" id="UP001732700">
    <property type="component" value="Chromosome 5C"/>
</dbReference>
<evidence type="ECO:0000313" key="1">
    <source>
        <dbReference type="EnsemblPlants" id="AVESA.00010b.r2.5CG0933220.1.CDS.1"/>
    </source>
</evidence>
<sequence>MILLSWFTFGWQRVLLIRATKTRVEDIAGDCFMEMISLSFFQPDYEKHNRTHYVMHDLLHDLAESLSKQDYFRLEDDKVTEIPSTVRHLSVRVDSMKQHKQNISKLCHLRTIICIDPLLDDVSDLFKQILQNLKKLRVLCLSSYNSNKLPESVGELKHLRYLNIIRTLISELPRSLCTLYHLQLLLLNDKVDSLPEKLCNLRKLRHLERHYDRIYTTDKAVVPQIPNIGKLTSLQHFENFSVQKKKGYELQQLRDMNELRGSLCVTNIENVTGKDQALESKLHEKIHLDRLQLLWSWKDNTNTEDNLHLEILEALMPLPQLGHLKIDGYRSSKFPGWLFDGLYFENLKSLSFFNCSALHSLPSSTELFGNCTSLELHNVPNLKTLPCLRLGLKLLTVDKCPLLIFISNDELEHHDQRENIMRTDLLVSQLGLIWEVDSGSQIRRVLLSQRSFLKELMMLMHADVSHVQNLECALEREKDEVLVKEDVIKAWIYCHEQRMGLMYGRSIELPLVLPSGLSELSLSSCSITDGALAACLNGLASLQKLLLDEIMTLTTLPSEEVLQHLIKLDSLVIRYCWCLRSLGGLRAATSLSYVGLISCPSLELACGAEFMPLSLEKLTVYNCVLEADFLFTDWPHLNEIFIADCRSAACLSVGSLTSVKTLFLYNMPDLCTVKGLSPLHRLHLTDVPKLSPECISQFKVQHSVIVSCPVILNNMLSAEGFRAVEFVCLLGCKELCISFEESANFTNVRSLRFWNCQMTSLPTNLECFSNLKRLDIYDCPNISSLPDLPSSIKHICVWGCELLKESCRAPDGESWPKIAHIRWKEFIV</sequence>
<evidence type="ECO:0000313" key="2">
    <source>
        <dbReference type="Proteomes" id="UP001732700"/>
    </source>
</evidence>
<reference evidence="1" key="2">
    <citation type="submission" date="2025-09" db="UniProtKB">
        <authorList>
            <consortium name="EnsemblPlants"/>
        </authorList>
    </citation>
    <scope>IDENTIFICATION</scope>
</reference>
<keyword evidence="2" id="KW-1185">Reference proteome</keyword>
<name>A0ACD5Y8L9_AVESA</name>
<accession>A0ACD5Y8L9</accession>
<reference evidence="1" key="1">
    <citation type="submission" date="2021-05" db="EMBL/GenBank/DDBJ databases">
        <authorList>
            <person name="Scholz U."/>
            <person name="Mascher M."/>
            <person name="Fiebig A."/>
        </authorList>
    </citation>
    <scope>NUCLEOTIDE SEQUENCE [LARGE SCALE GENOMIC DNA]</scope>
</reference>